<dbReference type="Pfam" id="PF20153">
    <property type="entry name" value="DUF6535"/>
    <property type="match status" value="1"/>
</dbReference>
<keyword evidence="2" id="KW-1133">Transmembrane helix</keyword>
<sequence>MASSESLKNLFSGKPTSSIEHVDSSSEQTMVQSECDFREFLHANKRRIIAETESPLNPALQQINKAGKNQTLKNAELQNPKTEKPTLQQSWDAITKTVDTLDDDSVRGYKEDIDTLLVFAGLFSAVVTAFAVESYQWLEEDPADKNVALLEQIVQQMNGQPPSPPSHFTPSPSVVRINTFWFLSLTLALVDALFGLLCKQWLREHQRQTNTPRPGQALALRWLRHHSFEQWHVPGILASLPILLEIALFLFFAGLLELLWTRHPIPFAIALAIVGFAILFYLTTAILPGLLLIRQVLQIHPNLAYDPQLIPERIPNLPPINLICPYKSPQSWLMFHLLSAMFHLSGCKKLLYFVMAACNPDWKEHSLTLDDTVRKNILNLSNWSSHDLNVVQRFSRISHCPDLNELKGFRWLVQETRDIPSMKPHVINALAELPKHLVMPAVFERWHTFTSFDDLAVGVNPDGDLFGDHVSEHASALTSQILCFRHLLTTWNYDWSVPVAGDLWQRVLKEPINGPFMRAFFHPEDVLMGQTTAWRQEILEFYMQHWDELDIYSQGKLVDTLARTVLSFLESSDHNFESTLLASSHGLDFFTFLNNKLSRVEGIANYFFYAEHWVALMSCLRRIHQLPLLYFRWVPGHFPIPHQELLENLLGDSSRISNSFIGPFLDSYKQSWDYVKIEHRKKELVRVLTHHIDSTVPMPVRARSHPNSPTKGWQHLSLPSSAIIESQQYLDFLTFVNEKLEKEPYLLWYCDAGTIEDWVDALERIRVYCRLPSGYFKPIPKVDDLTGETVGWYMPRRSKREGHRNREAYELRRVKKKETLRLVKDRELGGGYRDENEPSGSWNPSAE</sequence>
<comment type="caution">
    <text evidence="4">The sequence shown here is derived from an EMBL/GenBank/DDBJ whole genome shotgun (WGS) entry which is preliminary data.</text>
</comment>
<name>A0A9P7V4U1_9AGAR</name>
<organism evidence="4 5">
    <name type="scientific">Marasmius oreades</name>
    <name type="common">fairy-ring Marasmius</name>
    <dbReference type="NCBI Taxonomy" id="181124"/>
    <lineage>
        <taxon>Eukaryota</taxon>
        <taxon>Fungi</taxon>
        <taxon>Dikarya</taxon>
        <taxon>Basidiomycota</taxon>
        <taxon>Agaricomycotina</taxon>
        <taxon>Agaricomycetes</taxon>
        <taxon>Agaricomycetidae</taxon>
        <taxon>Agaricales</taxon>
        <taxon>Marasmiineae</taxon>
        <taxon>Marasmiaceae</taxon>
        <taxon>Marasmius</taxon>
    </lineage>
</organism>
<dbReference type="OrthoDB" id="3235960at2759"/>
<evidence type="ECO:0000256" key="1">
    <source>
        <dbReference type="SAM" id="MobiDB-lite"/>
    </source>
</evidence>
<dbReference type="EMBL" id="CM032181">
    <property type="protein sequence ID" value="KAG7100276.1"/>
    <property type="molecule type" value="Genomic_DNA"/>
</dbReference>
<keyword evidence="5" id="KW-1185">Reference proteome</keyword>
<dbReference type="InterPro" id="IPR045338">
    <property type="entry name" value="DUF6535"/>
</dbReference>
<dbReference type="AlphaFoldDB" id="A0A9P7V4U1"/>
<dbReference type="RefSeq" id="XP_043016746.1">
    <property type="nucleotide sequence ID" value="XM_043148032.1"/>
</dbReference>
<feature type="transmembrane region" description="Helical" evidence="2">
    <location>
        <begin position="231"/>
        <end position="255"/>
    </location>
</feature>
<feature type="transmembrane region" description="Helical" evidence="2">
    <location>
        <begin position="116"/>
        <end position="138"/>
    </location>
</feature>
<keyword evidence="2" id="KW-0472">Membrane</keyword>
<feature type="region of interest" description="Disordered" evidence="1">
    <location>
        <begin position="1"/>
        <end position="28"/>
    </location>
</feature>
<protein>
    <recommendedName>
        <fullName evidence="3">DUF6535 domain-containing protein</fullName>
    </recommendedName>
</protein>
<reference evidence="4" key="1">
    <citation type="journal article" date="2021" name="Genome Biol. Evol.">
        <title>The assembled and annotated genome of the fairy-ring fungus Marasmius oreades.</title>
        <authorList>
            <person name="Hiltunen M."/>
            <person name="Ament-Velasquez S.L."/>
            <person name="Johannesson H."/>
        </authorList>
    </citation>
    <scope>NUCLEOTIDE SEQUENCE</scope>
    <source>
        <strain evidence="4">03SP1</strain>
    </source>
</reference>
<feature type="compositionally biased region" description="Polar residues" evidence="1">
    <location>
        <begin position="838"/>
        <end position="847"/>
    </location>
</feature>
<dbReference type="Proteomes" id="UP001049176">
    <property type="component" value="Chromosome 1"/>
</dbReference>
<feature type="region of interest" description="Disordered" evidence="1">
    <location>
        <begin position="825"/>
        <end position="847"/>
    </location>
</feature>
<dbReference type="GeneID" id="66071125"/>
<dbReference type="KEGG" id="more:E1B28_002049"/>
<keyword evidence="2" id="KW-0812">Transmembrane</keyword>
<evidence type="ECO:0000256" key="2">
    <source>
        <dbReference type="SAM" id="Phobius"/>
    </source>
</evidence>
<feature type="domain" description="DUF6535" evidence="3">
    <location>
        <begin position="91"/>
        <end position="261"/>
    </location>
</feature>
<feature type="compositionally biased region" description="Basic and acidic residues" evidence="1">
    <location>
        <begin position="825"/>
        <end position="836"/>
    </location>
</feature>
<feature type="transmembrane region" description="Helical" evidence="2">
    <location>
        <begin position="267"/>
        <end position="293"/>
    </location>
</feature>
<evidence type="ECO:0000259" key="3">
    <source>
        <dbReference type="Pfam" id="PF20153"/>
    </source>
</evidence>
<accession>A0A9P7V4U1</accession>
<proteinExistence type="predicted"/>
<evidence type="ECO:0000313" key="5">
    <source>
        <dbReference type="Proteomes" id="UP001049176"/>
    </source>
</evidence>
<evidence type="ECO:0000313" key="4">
    <source>
        <dbReference type="EMBL" id="KAG7100276.1"/>
    </source>
</evidence>
<gene>
    <name evidence="4" type="ORF">E1B28_002049</name>
</gene>